<sequence length="73" mass="7461">LLAFIALIAFISSVTFVALCGGGKKDNAPKAGGPGLKKNDIAPTEVGECPKDTVADVKSSWGGEGADKKNEKK</sequence>
<dbReference type="AlphaFoldDB" id="A0AAV5U2D6"/>
<evidence type="ECO:0008006" key="5">
    <source>
        <dbReference type="Google" id="ProtNLM"/>
    </source>
</evidence>
<evidence type="ECO:0000256" key="1">
    <source>
        <dbReference type="SAM" id="MobiDB-lite"/>
    </source>
</evidence>
<comment type="caution">
    <text evidence="3">The sequence shown here is derived from an EMBL/GenBank/DDBJ whole genome shotgun (WGS) entry which is preliminary data.</text>
</comment>
<name>A0AAV5U2D6_9BILA</name>
<protein>
    <recommendedName>
        <fullName evidence="5">Salivary secreted peptide</fullName>
    </recommendedName>
</protein>
<gene>
    <name evidence="3" type="ORF">PENTCL1PPCAC_22534</name>
</gene>
<evidence type="ECO:0000313" key="3">
    <source>
        <dbReference type="EMBL" id="GMT00360.1"/>
    </source>
</evidence>
<feature type="region of interest" description="Disordered" evidence="1">
    <location>
        <begin position="54"/>
        <end position="73"/>
    </location>
</feature>
<evidence type="ECO:0000313" key="4">
    <source>
        <dbReference type="Proteomes" id="UP001432027"/>
    </source>
</evidence>
<accession>A0AAV5U2D6</accession>
<evidence type="ECO:0000256" key="2">
    <source>
        <dbReference type="SAM" id="SignalP"/>
    </source>
</evidence>
<feature type="non-terminal residue" evidence="3">
    <location>
        <position position="73"/>
    </location>
</feature>
<dbReference type="Proteomes" id="UP001432027">
    <property type="component" value="Unassembled WGS sequence"/>
</dbReference>
<keyword evidence="4" id="KW-1185">Reference proteome</keyword>
<proteinExistence type="predicted"/>
<organism evidence="3 4">
    <name type="scientific">Pristionchus entomophagus</name>
    <dbReference type="NCBI Taxonomy" id="358040"/>
    <lineage>
        <taxon>Eukaryota</taxon>
        <taxon>Metazoa</taxon>
        <taxon>Ecdysozoa</taxon>
        <taxon>Nematoda</taxon>
        <taxon>Chromadorea</taxon>
        <taxon>Rhabditida</taxon>
        <taxon>Rhabditina</taxon>
        <taxon>Diplogasteromorpha</taxon>
        <taxon>Diplogasteroidea</taxon>
        <taxon>Neodiplogasteridae</taxon>
        <taxon>Pristionchus</taxon>
    </lineage>
</organism>
<keyword evidence="2" id="KW-0732">Signal</keyword>
<feature type="region of interest" description="Disordered" evidence="1">
    <location>
        <begin position="25"/>
        <end position="47"/>
    </location>
</feature>
<feature type="chain" id="PRO_5043708589" description="Salivary secreted peptide" evidence="2">
    <location>
        <begin position="17"/>
        <end position="73"/>
    </location>
</feature>
<feature type="non-terminal residue" evidence="3">
    <location>
        <position position="1"/>
    </location>
</feature>
<reference evidence="3" key="1">
    <citation type="submission" date="2023-10" db="EMBL/GenBank/DDBJ databases">
        <title>Genome assembly of Pristionchus species.</title>
        <authorList>
            <person name="Yoshida K."/>
            <person name="Sommer R.J."/>
        </authorList>
    </citation>
    <scope>NUCLEOTIDE SEQUENCE</scope>
    <source>
        <strain evidence="3">RS0144</strain>
    </source>
</reference>
<dbReference type="EMBL" id="BTSX01000005">
    <property type="protein sequence ID" value="GMT00360.1"/>
    <property type="molecule type" value="Genomic_DNA"/>
</dbReference>
<feature type="signal peptide" evidence="2">
    <location>
        <begin position="1"/>
        <end position="16"/>
    </location>
</feature>